<reference evidence="2" key="1">
    <citation type="submission" date="2023-06" db="EMBL/GenBank/DDBJ databases">
        <title>Genome-scale phylogeny and comparative genomics of the fungal order Sordariales.</title>
        <authorList>
            <consortium name="Lawrence Berkeley National Laboratory"/>
            <person name="Hensen N."/>
            <person name="Bonometti L."/>
            <person name="Westerberg I."/>
            <person name="Brannstrom I.O."/>
            <person name="Guillou S."/>
            <person name="Cros-Aarteil S."/>
            <person name="Calhoun S."/>
            <person name="Haridas S."/>
            <person name="Kuo A."/>
            <person name="Mondo S."/>
            <person name="Pangilinan J."/>
            <person name="Riley R."/>
            <person name="LaButti K."/>
            <person name="Andreopoulos B."/>
            <person name="Lipzen A."/>
            <person name="Chen C."/>
            <person name="Yanf M."/>
            <person name="Daum C."/>
            <person name="Ng V."/>
            <person name="Clum A."/>
            <person name="Steindorff A."/>
            <person name="Ohm R."/>
            <person name="Martin F."/>
            <person name="Silar P."/>
            <person name="Natvig D."/>
            <person name="Lalanne C."/>
            <person name="Gautier V."/>
            <person name="Ament-velasquez S.L."/>
            <person name="Kruys A."/>
            <person name="Hutchinson M.I."/>
            <person name="Powell A.J."/>
            <person name="Barry K."/>
            <person name="Miller A.N."/>
            <person name="Grigoriev I.V."/>
            <person name="Debuchy R."/>
            <person name="Gladieux P."/>
            <person name="Thoren M.H."/>
            <person name="Johannesson H."/>
        </authorList>
    </citation>
    <scope>NUCLEOTIDE SEQUENCE</scope>
    <source>
        <strain evidence="2">SMH3391-2</strain>
    </source>
</reference>
<dbReference type="Proteomes" id="UP001174934">
    <property type="component" value="Unassembled WGS sequence"/>
</dbReference>
<protein>
    <submittedName>
        <fullName evidence="2">Uncharacterized protein</fullName>
    </submittedName>
</protein>
<comment type="caution">
    <text evidence="2">The sequence shown here is derived from an EMBL/GenBank/DDBJ whole genome shotgun (WGS) entry which is preliminary data.</text>
</comment>
<dbReference type="EMBL" id="JAULSR010000002">
    <property type="protein sequence ID" value="KAK0630056.1"/>
    <property type="molecule type" value="Genomic_DNA"/>
</dbReference>
<feature type="region of interest" description="Disordered" evidence="1">
    <location>
        <begin position="372"/>
        <end position="398"/>
    </location>
</feature>
<name>A0AA39XAE9_9PEZI</name>
<feature type="compositionally biased region" description="Basic residues" evidence="1">
    <location>
        <begin position="388"/>
        <end position="398"/>
    </location>
</feature>
<feature type="compositionally biased region" description="Low complexity" evidence="1">
    <location>
        <begin position="234"/>
        <end position="244"/>
    </location>
</feature>
<accession>A0AA39XAE9</accession>
<feature type="compositionally biased region" description="Basic residues" evidence="1">
    <location>
        <begin position="204"/>
        <end position="213"/>
    </location>
</feature>
<sequence length="398" mass="44281">MQIFEAEGLLSQISLKDQTVCQAVSQTNSSVQVDKLEKSLPALPVSRVPSQIRHGAIIPGKTSRGPVARQLPTTIVEEMEPSPEKPKTPVQDTLFQETTVQETTVQEIPIQEMAVQETAVQKTHATRHKDSDVLTVRNKDNSITQAPSKVAKPHHSCKPELPETWKHAISTPSSFEKALDNVVRKLEDMEENKTAAESEQPQYRQHHRGKRSLSKAPSPSQRLQRAAQMRRQRMAGGAAAAVQRNPDMITDRSTSKMETPSIPVSRLAKVSRSESVATIQKPPSKLTSNEEEIPPPSTHADDENIPDRDVLKGLKIICAASADKDLDAWIRSKTGLRLRRFLADLKTFENLSEDGIAAVNDQRARRRRAAAERRKVHQAGEQVDSSRARRRSIAKQLC</sequence>
<dbReference type="AlphaFoldDB" id="A0AA39XAE9"/>
<evidence type="ECO:0000313" key="2">
    <source>
        <dbReference type="EMBL" id="KAK0630056.1"/>
    </source>
</evidence>
<gene>
    <name evidence="2" type="ORF">B0T17DRAFT_527400</name>
</gene>
<evidence type="ECO:0000313" key="3">
    <source>
        <dbReference type="Proteomes" id="UP001174934"/>
    </source>
</evidence>
<organism evidence="2 3">
    <name type="scientific">Bombardia bombarda</name>
    <dbReference type="NCBI Taxonomy" id="252184"/>
    <lineage>
        <taxon>Eukaryota</taxon>
        <taxon>Fungi</taxon>
        <taxon>Dikarya</taxon>
        <taxon>Ascomycota</taxon>
        <taxon>Pezizomycotina</taxon>
        <taxon>Sordariomycetes</taxon>
        <taxon>Sordariomycetidae</taxon>
        <taxon>Sordariales</taxon>
        <taxon>Lasiosphaeriaceae</taxon>
        <taxon>Bombardia</taxon>
    </lineage>
</organism>
<keyword evidence="3" id="KW-1185">Reference proteome</keyword>
<feature type="region of interest" description="Disordered" evidence="1">
    <location>
        <begin position="189"/>
        <end position="305"/>
    </location>
</feature>
<evidence type="ECO:0000256" key="1">
    <source>
        <dbReference type="SAM" id="MobiDB-lite"/>
    </source>
</evidence>
<proteinExistence type="predicted"/>